<evidence type="ECO:0000313" key="3">
    <source>
        <dbReference type="Proteomes" id="UP000739411"/>
    </source>
</evidence>
<gene>
    <name evidence="2" type="ORF">IPJ38_12140</name>
</gene>
<feature type="domain" description="Phasin" evidence="1">
    <location>
        <begin position="6"/>
        <end position="105"/>
    </location>
</feature>
<sequence>MSINTEQFAAANKAAVDSLLSVANTALASAERIATLNLDTTRSMIEESASSAKALMGAKDVQEALKIQAELAKPNVDKAVAYSKSAYEIATQTQGEFTKMVEAQFGDFQKNVASMLDQAAKSAPAGSETAVSAVKSAFAAANSAFDNMRKSAQQMTEMAQTNIAAATSATTKAAKKATGK</sequence>
<dbReference type="Pfam" id="PF09361">
    <property type="entry name" value="Phasin_2"/>
    <property type="match status" value="1"/>
</dbReference>
<comment type="caution">
    <text evidence="2">The sequence shown here is derived from an EMBL/GenBank/DDBJ whole genome shotgun (WGS) entry which is preliminary data.</text>
</comment>
<dbReference type="NCBIfam" id="TIGR01841">
    <property type="entry name" value="phasin"/>
    <property type="match status" value="1"/>
</dbReference>
<evidence type="ECO:0000259" key="1">
    <source>
        <dbReference type="Pfam" id="PF09361"/>
    </source>
</evidence>
<organism evidence="2 3">
    <name type="scientific">Candidatus Dechloromonas phosphorivorans</name>
    <dbReference type="NCBI Taxonomy" id="2899244"/>
    <lineage>
        <taxon>Bacteria</taxon>
        <taxon>Pseudomonadati</taxon>
        <taxon>Pseudomonadota</taxon>
        <taxon>Betaproteobacteria</taxon>
        <taxon>Rhodocyclales</taxon>
        <taxon>Azonexaceae</taxon>
        <taxon>Dechloromonas</taxon>
    </lineage>
</organism>
<accession>A0A935MZ18</accession>
<evidence type="ECO:0000313" key="2">
    <source>
        <dbReference type="EMBL" id="MBK7415746.1"/>
    </source>
</evidence>
<dbReference type="AlphaFoldDB" id="A0A935MZ18"/>
<name>A0A935MZ18_9RHOO</name>
<reference evidence="2 3" key="1">
    <citation type="submission" date="2020-10" db="EMBL/GenBank/DDBJ databases">
        <title>Connecting structure to function with the recovery of over 1000 high-quality activated sludge metagenome-assembled genomes encoding full-length rRNA genes using long-read sequencing.</title>
        <authorList>
            <person name="Singleton C.M."/>
            <person name="Petriglieri F."/>
            <person name="Kristensen J.M."/>
            <person name="Kirkegaard R.H."/>
            <person name="Michaelsen T.Y."/>
            <person name="Andersen M.H."/>
            <person name="Karst S.M."/>
            <person name="Dueholm M.S."/>
            <person name="Nielsen P.H."/>
            <person name="Albertsen M."/>
        </authorList>
    </citation>
    <scope>NUCLEOTIDE SEQUENCE [LARGE SCALE GENOMIC DNA]</scope>
    <source>
        <strain evidence="2">EsbW_18-Q3-R4-48_BATAC.463</strain>
    </source>
</reference>
<dbReference type="InterPro" id="IPR018968">
    <property type="entry name" value="Phasin"/>
</dbReference>
<dbReference type="InterPro" id="IPR010127">
    <property type="entry name" value="Phasin_subfam-1"/>
</dbReference>
<protein>
    <submittedName>
        <fullName evidence="2">Phasin family protein</fullName>
    </submittedName>
</protein>
<proteinExistence type="predicted"/>
<dbReference type="Proteomes" id="UP000739411">
    <property type="component" value="Unassembled WGS sequence"/>
</dbReference>
<dbReference type="EMBL" id="JADJMS010000024">
    <property type="protein sequence ID" value="MBK7415746.1"/>
    <property type="molecule type" value="Genomic_DNA"/>
</dbReference>